<dbReference type="Proteomes" id="UP000253741">
    <property type="component" value="Unassembled WGS sequence"/>
</dbReference>
<dbReference type="EMBL" id="QQNA01000067">
    <property type="protein sequence ID" value="RDG38188.1"/>
    <property type="molecule type" value="Genomic_DNA"/>
</dbReference>
<dbReference type="SUPFAM" id="SSF56784">
    <property type="entry name" value="HAD-like"/>
    <property type="match status" value="1"/>
</dbReference>
<dbReference type="OrthoDB" id="193314at2"/>
<evidence type="ECO:0000313" key="4">
    <source>
        <dbReference type="EMBL" id="RDG38188.1"/>
    </source>
</evidence>
<feature type="chain" id="PRO_5039497786" evidence="3">
    <location>
        <begin position="20"/>
        <end position="272"/>
    </location>
</feature>
<dbReference type="AlphaFoldDB" id="A0A370B8R0"/>
<proteinExistence type="predicted"/>
<dbReference type="InterPro" id="IPR023214">
    <property type="entry name" value="HAD_sf"/>
</dbReference>
<feature type="signal peptide" evidence="3">
    <location>
        <begin position="1"/>
        <end position="19"/>
    </location>
</feature>
<keyword evidence="2" id="KW-0325">Glycoprotein</keyword>
<evidence type="ECO:0000256" key="2">
    <source>
        <dbReference type="ARBA" id="ARBA00023180"/>
    </source>
</evidence>
<dbReference type="PANTHER" id="PTHR31284">
    <property type="entry name" value="ACID PHOSPHATASE-LIKE PROTEIN"/>
    <property type="match status" value="1"/>
</dbReference>
<organism evidence="4 5">
    <name type="scientific">Streptomyces corynorhini</name>
    <dbReference type="NCBI Taxonomy" id="2282652"/>
    <lineage>
        <taxon>Bacteria</taxon>
        <taxon>Bacillati</taxon>
        <taxon>Actinomycetota</taxon>
        <taxon>Actinomycetes</taxon>
        <taxon>Kitasatosporales</taxon>
        <taxon>Streptomycetaceae</taxon>
        <taxon>Streptomyces</taxon>
    </lineage>
</organism>
<evidence type="ECO:0000313" key="5">
    <source>
        <dbReference type="Proteomes" id="UP000253741"/>
    </source>
</evidence>
<dbReference type="Pfam" id="PF03767">
    <property type="entry name" value="Acid_phosphat_B"/>
    <property type="match status" value="1"/>
</dbReference>
<sequence length="272" mass="29137">MRKSLRVAGIATACAVAGAALYGTGVATARTHYTEARQSSEPHNIGLLVGELDTYYGATPDANGVYQASPRSGYAKDVASVLSQAKQDIKVLAKAKGSGKNQGKKKARPAIVLDIDDTSLLSFDYEKKSNYVYNDATWNAYVGQADRPAVFGMPELVTYAKSQGVAVFFLSGLSESLRAPAVKNLAEVGFKTQLDTEHVILKNKTAPPAYLSDCATAAAWKCTTVQYKAGTRKHIEAAGYDIIGSFGDQYSDLDGGYAEKTYKIPNPTYFVS</sequence>
<evidence type="ECO:0000256" key="1">
    <source>
        <dbReference type="ARBA" id="ARBA00022729"/>
    </source>
</evidence>
<keyword evidence="1 3" id="KW-0732">Signal</keyword>
<dbReference type="Gene3D" id="3.40.50.1000">
    <property type="entry name" value="HAD superfamily/HAD-like"/>
    <property type="match status" value="1"/>
</dbReference>
<keyword evidence="5" id="KW-1185">Reference proteome</keyword>
<dbReference type="PANTHER" id="PTHR31284:SF10">
    <property type="entry name" value="ACID PHOSPHATASE-LIKE PROTEIN"/>
    <property type="match status" value="1"/>
</dbReference>
<evidence type="ECO:0000256" key="3">
    <source>
        <dbReference type="SAM" id="SignalP"/>
    </source>
</evidence>
<dbReference type="PIRSF" id="PIRSF002674">
    <property type="entry name" value="VSP"/>
    <property type="match status" value="1"/>
</dbReference>
<accession>A0A370B8R0</accession>
<dbReference type="RefSeq" id="WP_114623510.1">
    <property type="nucleotide sequence ID" value="NZ_QQNA01000067.1"/>
</dbReference>
<reference evidence="4 5" key="1">
    <citation type="submission" date="2018-07" db="EMBL/GenBank/DDBJ databases">
        <title>Streptomyces species from bats.</title>
        <authorList>
            <person name="Dunlap C."/>
        </authorList>
    </citation>
    <scope>NUCLEOTIDE SEQUENCE [LARGE SCALE GENOMIC DNA]</scope>
    <source>
        <strain evidence="4 5">AC230</strain>
    </source>
</reference>
<name>A0A370B8R0_9ACTN</name>
<dbReference type="InterPro" id="IPR036412">
    <property type="entry name" value="HAD-like_sf"/>
</dbReference>
<dbReference type="InterPro" id="IPR005519">
    <property type="entry name" value="Acid_phosphat_B-like"/>
</dbReference>
<gene>
    <name evidence="4" type="ORF">DVH02_10520</name>
</gene>
<dbReference type="InterPro" id="IPR014403">
    <property type="entry name" value="APS1/VSP"/>
</dbReference>
<protein>
    <submittedName>
        <fullName evidence="4">Secreted acid phosphatase</fullName>
    </submittedName>
</protein>
<comment type="caution">
    <text evidence="4">The sequence shown here is derived from an EMBL/GenBank/DDBJ whole genome shotgun (WGS) entry which is preliminary data.</text>
</comment>